<dbReference type="Pfam" id="PF13450">
    <property type="entry name" value="NAD_binding_8"/>
    <property type="match status" value="1"/>
</dbReference>
<sequence>MSTSSASAAGTSGPSGGRDGRPRVTVVGAGIAGVACAQALVAAGVQVRLLDRGRRLGGRLGVRRVELADGSQHLVDTGAAYFTVSDEDFAALASGWSTDGLAHPWTDTLSLLGPDGPRGSTTGPQRWSAPGGLRSLVDRLAEGLEVASGHGVRSVGVADGLPAVDGEAADAVVLAMPDPQAGRLLDVEASPGLASARRVLARPWDAVITVYATWERAWWPALDAGFVADDELVTLLADDGSRRGDGAPVLVAHTTADASRSALGEPESLVDPVLARLPHLLGVAPGDVPPPLTAAAHRWSFAAPQQAHDLPHLLTAVAGGLLGVCGDAWAATPSGKPRVEQAWRSGRDLGRELAERLA</sequence>
<feature type="compositionally biased region" description="Low complexity" evidence="1">
    <location>
        <begin position="1"/>
        <end position="12"/>
    </location>
</feature>
<comment type="caution">
    <text evidence="3">The sequence shown here is derived from an EMBL/GenBank/DDBJ whole genome shotgun (WGS) entry which is preliminary data.</text>
</comment>
<organism evidence="3 4">
    <name type="scientific">Quadrisphaera setariae</name>
    <dbReference type="NCBI Taxonomy" id="2593304"/>
    <lineage>
        <taxon>Bacteria</taxon>
        <taxon>Bacillati</taxon>
        <taxon>Actinomycetota</taxon>
        <taxon>Actinomycetes</taxon>
        <taxon>Kineosporiales</taxon>
        <taxon>Kineosporiaceae</taxon>
        <taxon>Quadrisphaera</taxon>
    </lineage>
</organism>
<dbReference type="SUPFAM" id="SSF51905">
    <property type="entry name" value="FAD/NAD(P)-binding domain"/>
    <property type="match status" value="1"/>
</dbReference>
<evidence type="ECO:0000259" key="2">
    <source>
        <dbReference type="Pfam" id="PF01593"/>
    </source>
</evidence>
<reference evidence="3 4" key="1">
    <citation type="submission" date="2019-07" db="EMBL/GenBank/DDBJ databases">
        <title>Quadrisphaera sp. strain DD2A genome sequencing and assembly.</title>
        <authorList>
            <person name="Kim I."/>
        </authorList>
    </citation>
    <scope>NUCLEOTIDE SEQUENCE [LARGE SCALE GENOMIC DNA]</scope>
    <source>
        <strain evidence="3 4">DD2A</strain>
    </source>
</reference>
<dbReference type="RefSeq" id="WP_147926492.1">
    <property type="nucleotide sequence ID" value="NZ_VKAC01000006.1"/>
</dbReference>
<dbReference type="Proteomes" id="UP000321234">
    <property type="component" value="Unassembled WGS sequence"/>
</dbReference>
<dbReference type="PANTHER" id="PTHR16128">
    <property type="entry name" value="FAD/NAD(P)-BINDING OXIDOREDUCTASE FAMILY PROTEIN"/>
    <property type="match status" value="1"/>
</dbReference>
<gene>
    <name evidence="3" type="ORF">FMM08_11480</name>
</gene>
<dbReference type="EMBL" id="VKAC01000006">
    <property type="protein sequence ID" value="TXR56060.1"/>
    <property type="molecule type" value="Genomic_DNA"/>
</dbReference>
<dbReference type="Gene3D" id="3.50.50.60">
    <property type="entry name" value="FAD/NAD(P)-binding domain"/>
    <property type="match status" value="1"/>
</dbReference>
<dbReference type="OrthoDB" id="9793335at2"/>
<dbReference type="PRINTS" id="PR00419">
    <property type="entry name" value="ADXRDTASE"/>
</dbReference>
<dbReference type="GO" id="GO:0016491">
    <property type="term" value="F:oxidoreductase activity"/>
    <property type="evidence" value="ECO:0007669"/>
    <property type="project" value="InterPro"/>
</dbReference>
<dbReference type="Pfam" id="PF01593">
    <property type="entry name" value="Amino_oxidase"/>
    <property type="match status" value="1"/>
</dbReference>
<dbReference type="Gene3D" id="3.90.660.10">
    <property type="match status" value="1"/>
</dbReference>
<proteinExistence type="predicted"/>
<evidence type="ECO:0000256" key="1">
    <source>
        <dbReference type="SAM" id="MobiDB-lite"/>
    </source>
</evidence>
<dbReference type="AlphaFoldDB" id="A0A5C8ZGT9"/>
<dbReference type="PANTHER" id="PTHR16128:SF5">
    <property type="entry name" value="FAD_NAD(P)-BINDING OXIDOREDUCTASE FAMILY PROTEIN"/>
    <property type="match status" value="1"/>
</dbReference>
<feature type="domain" description="Amine oxidase" evidence="2">
    <location>
        <begin position="124"/>
        <end position="347"/>
    </location>
</feature>
<feature type="region of interest" description="Disordered" evidence="1">
    <location>
        <begin position="1"/>
        <end position="22"/>
    </location>
</feature>
<keyword evidence="4" id="KW-1185">Reference proteome</keyword>
<dbReference type="InterPro" id="IPR002937">
    <property type="entry name" value="Amino_oxidase"/>
</dbReference>
<dbReference type="InterPro" id="IPR036188">
    <property type="entry name" value="FAD/NAD-bd_sf"/>
</dbReference>
<name>A0A5C8ZGT9_9ACTN</name>
<protein>
    <submittedName>
        <fullName evidence="3">NAD/FAD-dependent oxidoreductase</fullName>
    </submittedName>
</protein>
<evidence type="ECO:0000313" key="4">
    <source>
        <dbReference type="Proteomes" id="UP000321234"/>
    </source>
</evidence>
<evidence type="ECO:0000313" key="3">
    <source>
        <dbReference type="EMBL" id="TXR56060.1"/>
    </source>
</evidence>
<accession>A0A5C8ZGT9</accession>